<organism evidence="1 2">
    <name type="scientific">Avena sativa</name>
    <name type="common">Oat</name>
    <dbReference type="NCBI Taxonomy" id="4498"/>
    <lineage>
        <taxon>Eukaryota</taxon>
        <taxon>Viridiplantae</taxon>
        <taxon>Streptophyta</taxon>
        <taxon>Embryophyta</taxon>
        <taxon>Tracheophyta</taxon>
        <taxon>Spermatophyta</taxon>
        <taxon>Magnoliopsida</taxon>
        <taxon>Liliopsida</taxon>
        <taxon>Poales</taxon>
        <taxon>Poaceae</taxon>
        <taxon>BOP clade</taxon>
        <taxon>Pooideae</taxon>
        <taxon>Poodae</taxon>
        <taxon>Poeae</taxon>
        <taxon>Poeae Chloroplast Group 1 (Aveneae type)</taxon>
        <taxon>Aveninae</taxon>
        <taxon>Avena</taxon>
    </lineage>
</organism>
<keyword evidence="2" id="KW-1185">Reference proteome</keyword>
<accession>A0ACD5ZZB3</accession>
<dbReference type="Proteomes" id="UP001732700">
    <property type="component" value="Chromosome 7C"/>
</dbReference>
<protein>
    <submittedName>
        <fullName evidence="1">Uncharacterized protein</fullName>
    </submittedName>
</protein>
<sequence>MMLESVRRESSSSGATAVEHDEATVVPAGRKRRAARSDTWTGFRGVQRRRSGRCSAYITSSRGPQEWLGTFDTAEEAARAYDVAAVKLRGARAVTNFAQPADANRDVHGRQCGEGEVCSQGLKQSPATAKVKSEIQLSPSQNEVQARERKSASPGMGIHGAHRRHCGTYGAQMKGPQQRIPPLRLTCSGTAEEAVRAYGMESVRLPSAGAETNIKQPVPTAADGGDAQPLHVRPDNASIPSADPSLPVLLGDLPEQLALINDFLDQPAFDLLSDSVIPVVQFDDLGIKLPPVGWQPVDDFLNDMEFT</sequence>
<evidence type="ECO:0000313" key="2">
    <source>
        <dbReference type="Proteomes" id="UP001732700"/>
    </source>
</evidence>
<reference evidence="1" key="1">
    <citation type="submission" date="2021-05" db="EMBL/GenBank/DDBJ databases">
        <authorList>
            <person name="Scholz U."/>
            <person name="Mascher M."/>
            <person name="Fiebig A."/>
        </authorList>
    </citation>
    <scope>NUCLEOTIDE SEQUENCE [LARGE SCALE GENOMIC DNA]</scope>
</reference>
<reference evidence="1" key="2">
    <citation type="submission" date="2025-09" db="UniProtKB">
        <authorList>
            <consortium name="EnsemblPlants"/>
        </authorList>
    </citation>
    <scope>IDENTIFICATION</scope>
</reference>
<dbReference type="EnsemblPlants" id="AVESA.00010b.r2.7CG0666370.1">
    <property type="protein sequence ID" value="AVESA.00010b.r2.7CG0666370.1.CDS.1"/>
    <property type="gene ID" value="AVESA.00010b.r2.7CG0666370"/>
</dbReference>
<evidence type="ECO:0000313" key="1">
    <source>
        <dbReference type="EnsemblPlants" id="AVESA.00010b.r2.7CG0666370.1.CDS.1"/>
    </source>
</evidence>
<proteinExistence type="predicted"/>
<name>A0ACD5ZZB3_AVESA</name>